<feature type="compositionally biased region" description="Low complexity" evidence="1">
    <location>
        <begin position="895"/>
        <end position="905"/>
    </location>
</feature>
<feature type="compositionally biased region" description="Low complexity" evidence="1">
    <location>
        <begin position="422"/>
        <end position="432"/>
    </location>
</feature>
<dbReference type="Pfam" id="PF00168">
    <property type="entry name" value="C2"/>
    <property type="match status" value="1"/>
</dbReference>
<comment type="caution">
    <text evidence="2">The sequence shown here is derived from an EMBL/GenBank/DDBJ whole genome shotgun (WGS) entry which is preliminary data.</text>
</comment>
<gene>
    <name evidence="2" type="ORF">PACLA_8A062331</name>
</gene>
<feature type="region of interest" description="Disordered" evidence="1">
    <location>
        <begin position="1244"/>
        <end position="1348"/>
    </location>
</feature>
<name>A0A6S7JEZ9_PARCT</name>
<feature type="compositionally biased region" description="Polar residues" evidence="1">
    <location>
        <begin position="919"/>
        <end position="929"/>
    </location>
</feature>
<dbReference type="InterPro" id="IPR035892">
    <property type="entry name" value="C2_domain_sf"/>
</dbReference>
<dbReference type="SUPFAM" id="SSF49562">
    <property type="entry name" value="C2 domain (Calcium/lipid-binding domain, CaLB)"/>
    <property type="match status" value="1"/>
</dbReference>
<dbReference type="Gene3D" id="2.20.70.10">
    <property type="match status" value="1"/>
</dbReference>
<feature type="region of interest" description="Disordered" evidence="1">
    <location>
        <begin position="675"/>
        <end position="740"/>
    </location>
</feature>
<dbReference type="GO" id="GO:0016874">
    <property type="term" value="F:ligase activity"/>
    <property type="evidence" value="ECO:0007669"/>
    <property type="project" value="UniProtKB-KW"/>
</dbReference>
<evidence type="ECO:0000313" key="2">
    <source>
        <dbReference type="EMBL" id="CAB4015491.1"/>
    </source>
</evidence>
<dbReference type="SUPFAM" id="SSF51045">
    <property type="entry name" value="WW domain"/>
    <property type="match status" value="1"/>
</dbReference>
<feature type="compositionally biased region" description="Basic residues" evidence="1">
    <location>
        <begin position="1123"/>
        <end position="1134"/>
    </location>
</feature>
<protein>
    <submittedName>
        <fullName evidence="2">E3 ubiquitin- ligase HECW2-like</fullName>
    </submittedName>
</protein>
<feature type="region of interest" description="Disordered" evidence="1">
    <location>
        <begin position="404"/>
        <end position="440"/>
    </location>
</feature>
<feature type="compositionally biased region" description="Polar residues" evidence="1">
    <location>
        <begin position="1023"/>
        <end position="1034"/>
    </location>
</feature>
<feature type="region of interest" description="Disordered" evidence="1">
    <location>
        <begin position="266"/>
        <end position="332"/>
    </location>
</feature>
<dbReference type="Pfam" id="PF16562">
    <property type="entry name" value="HECW_N"/>
    <property type="match status" value="1"/>
</dbReference>
<accession>A0A6S7JEZ9</accession>
<dbReference type="Pfam" id="PF18436">
    <property type="entry name" value="HECW1_helix"/>
    <property type="match status" value="1"/>
</dbReference>
<dbReference type="PROSITE" id="PS50020">
    <property type="entry name" value="WW_DOMAIN_2"/>
    <property type="match status" value="1"/>
</dbReference>
<dbReference type="Gene3D" id="2.60.40.2840">
    <property type="match status" value="1"/>
</dbReference>
<organism evidence="2 3">
    <name type="scientific">Paramuricea clavata</name>
    <name type="common">Red gorgonian</name>
    <name type="synonym">Violescent sea-whip</name>
    <dbReference type="NCBI Taxonomy" id="317549"/>
    <lineage>
        <taxon>Eukaryota</taxon>
        <taxon>Metazoa</taxon>
        <taxon>Cnidaria</taxon>
        <taxon>Anthozoa</taxon>
        <taxon>Octocorallia</taxon>
        <taxon>Malacalcyonacea</taxon>
        <taxon>Plexauridae</taxon>
        <taxon>Paramuricea</taxon>
    </lineage>
</organism>
<keyword evidence="2" id="KW-0436">Ligase</keyword>
<feature type="non-terminal residue" evidence="2">
    <location>
        <position position="1"/>
    </location>
</feature>
<dbReference type="InterPro" id="IPR001202">
    <property type="entry name" value="WW_dom"/>
</dbReference>
<dbReference type="SMART" id="SM00239">
    <property type="entry name" value="C2"/>
    <property type="match status" value="1"/>
</dbReference>
<dbReference type="OrthoDB" id="5987976at2759"/>
<dbReference type="InterPro" id="IPR032348">
    <property type="entry name" value="HECW_N"/>
</dbReference>
<feature type="compositionally biased region" description="Polar residues" evidence="1">
    <location>
        <begin position="1337"/>
        <end position="1348"/>
    </location>
</feature>
<feature type="compositionally biased region" description="Basic and acidic residues" evidence="1">
    <location>
        <begin position="509"/>
        <end position="518"/>
    </location>
</feature>
<feature type="compositionally biased region" description="Polar residues" evidence="1">
    <location>
        <begin position="404"/>
        <end position="415"/>
    </location>
</feature>
<feature type="compositionally biased region" description="Polar residues" evidence="1">
    <location>
        <begin position="480"/>
        <end position="501"/>
    </location>
</feature>
<feature type="compositionally biased region" description="Basic and acidic residues" evidence="1">
    <location>
        <begin position="1158"/>
        <end position="1170"/>
    </location>
</feature>
<dbReference type="InterPro" id="IPR036020">
    <property type="entry name" value="WW_dom_sf"/>
</dbReference>
<feature type="compositionally biased region" description="Polar residues" evidence="1">
    <location>
        <begin position="949"/>
        <end position="967"/>
    </location>
</feature>
<feature type="compositionally biased region" description="Polar residues" evidence="1">
    <location>
        <begin position="1082"/>
        <end position="1104"/>
    </location>
</feature>
<keyword evidence="3" id="KW-1185">Reference proteome</keyword>
<feature type="compositionally biased region" description="Basic and acidic residues" evidence="1">
    <location>
        <begin position="298"/>
        <end position="310"/>
    </location>
</feature>
<feature type="compositionally biased region" description="Basic and acidic residues" evidence="1">
    <location>
        <begin position="527"/>
        <end position="536"/>
    </location>
</feature>
<dbReference type="InterPro" id="IPR000008">
    <property type="entry name" value="C2_dom"/>
</dbReference>
<dbReference type="PROSITE" id="PS50004">
    <property type="entry name" value="C2"/>
    <property type="match status" value="1"/>
</dbReference>
<reference evidence="2" key="1">
    <citation type="submission" date="2020-04" db="EMBL/GenBank/DDBJ databases">
        <authorList>
            <person name="Alioto T."/>
            <person name="Alioto T."/>
            <person name="Gomez Garrido J."/>
        </authorList>
    </citation>
    <scope>NUCLEOTIDE SEQUENCE</scope>
    <source>
        <strain evidence="2">A484AB</strain>
    </source>
</reference>
<dbReference type="Gene3D" id="2.60.40.150">
    <property type="entry name" value="C2 domain"/>
    <property type="match status" value="1"/>
</dbReference>
<feature type="region of interest" description="Disordered" evidence="1">
    <location>
        <begin position="480"/>
        <end position="545"/>
    </location>
</feature>
<dbReference type="InterPro" id="IPR040524">
    <property type="entry name" value="HECW1_helix"/>
</dbReference>
<feature type="compositionally biased region" description="Polar residues" evidence="1">
    <location>
        <begin position="1277"/>
        <end position="1305"/>
    </location>
</feature>
<feature type="region of interest" description="Disordered" evidence="1">
    <location>
        <begin position="614"/>
        <end position="634"/>
    </location>
</feature>
<feature type="compositionally biased region" description="Low complexity" evidence="1">
    <location>
        <begin position="1306"/>
        <end position="1336"/>
    </location>
</feature>
<feature type="compositionally biased region" description="Low complexity" evidence="1">
    <location>
        <begin position="623"/>
        <end position="634"/>
    </location>
</feature>
<dbReference type="EMBL" id="CACRXK020008734">
    <property type="protein sequence ID" value="CAB4015491.1"/>
    <property type="molecule type" value="Genomic_DNA"/>
</dbReference>
<feature type="compositionally biased region" description="Polar residues" evidence="1">
    <location>
        <begin position="675"/>
        <end position="722"/>
    </location>
</feature>
<sequence length="1434" mass="156736">MDNGGLSTILLDKHHLTVGETVTLFCHGLTTSATDWIGLFYTGDVDSISNCLDYKQGGNTVSKRGLKWLIANNINFQEAENKCLFKYVHGASGSVKAISQVIHIINTDMQEITSPSGTLNSLFSGQLLEFTITGMEARNLKRTLFGRPSPYVKVSLRPGRMQRKAWRSHHGGIGKTRCQVNTTEPSWSNEVFAFKASIWDILEIEVRNRSMGIKPTFSRFLGKLHFPLRELLTKGRNRTQTFTGQLMKREPSRKILGTFSLSIKTDRDLPGSRNSRRQASPDSLDSGDHNGELVNGTGEEHPESEGDRRPSLNASTPDDDLSIRERTSTVPIPPARAIAQIFMDQSMAAQSQPDLLGLPYTTHESVLMRKRNINNTLSVSPTELNSRLSMPPFVFSCTSLRSFENAPSTSSSYANDMTLRASGNEGENTGESSEADDASVNEQVNRNLNYEFAASSNSMQTNTRSACDSLSATISDMTASEVENNQSSTSVAPSTSMNSETILDEENSDGTREIRDVDTNNVSLDNCSEHNSHTSELETNAEADVSETVLEEDDPATNEGNNENRSDVYETEDFSAETNMENANTEYSTNESVLVFPLEVSLFVDNSLTAQQDSTVSVENAPSSEGSSSSLQQLSQHEVLTVVHLPPDEPDTSLGERDFTAVQLFGPVINATEGTSSDILQENNNIDTNSANRPNASTVNDSSILSVNETRDSTNASTSSLEPSHGQLDIPDENNISQNSVQHPNLTRFESGMTVDSFMDLESEPDIMNVLSLSNATTFDIVIPTQSADMEGTSPRRTVGTCNLRTLFQIPDRESEAETVDNSLGRIQQDDTTPSEEVSAVINVSGNSDTIQPDIETLGHHDSSASNVGTGLSNSDLGAHGTADISDILPNSDTSVVENSSSSGLLSGGGNNELDDTDNGQYQMEQASTEEARTTSDSTEDELSRNGRLENSQSTPMNASLMSQPSINDEARSQRDTLPSPIPSITLVRYLRSKNVSIRLPSRTASPLPVVHVVPPDVPVSPRNSESEFPSTSIEAEPILPATRVDSPVQGLRPVATRSLARDVFDAPDGSWEIVNAGASTSHSGASLSEATPGIQTSSVSGASHSGPKRRSLSGSSHSGNAKNKRTNKSRNRTNRNSATEPTEGAESLGQVRSSQRIIEERPNRNHPDNTTEETNGESSPSDRPASIYVQISDFASDEDVLDEPLPPHWERAVDSYGRVYYIDHENRITTWIRPSAASASETSLNEVNHHRQNLDRRYQSFRRTLSGRRRRRSFDETANANVDMTISTEATSPNDISTTATPTVNTRSSTDTNTRSTADSNTTSPSARATTSRSNETTPNRPSSDNRQLLNSSFVKFLTRADLISFLRSSGAAGQYYFSHPEVKDIVKRIREDPRHYLRFMHDRSLVTFLNGFADTSQALPRGWEQKTDQHGQ</sequence>
<evidence type="ECO:0000313" key="3">
    <source>
        <dbReference type="Proteomes" id="UP001152795"/>
    </source>
</evidence>
<dbReference type="PROSITE" id="PS01159">
    <property type="entry name" value="WW_DOMAIN_1"/>
    <property type="match status" value="1"/>
</dbReference>
<feature type="compositionally biased region" description="Polar residues" evidence="1">
    <location>
        <begin position="864"/>
        <end position="876"/>
    </location>
</feature>
<dbReference type="CDD" id="cd00201">
    <property type="entry name" value="WW"/>
    <property type="match status" value="1"/>
</dbReference>
<feature type="region of interest" description="Disordered" evidence="1">
    <location>
        <begin position="1019"/>
        <end position="1039"/>
    </location>
</feature>
<dbReference type="Proteomes" id="UP001152795">
    <property type="component" value="Unassembled WGS sequence"/>
</dbReference>
<proteinExistence type="predicted"/>
<dbReference type="SMART" id="SM00456">
    <property type="entry name" value="WW"/>
    <property type="match status" value="1"/>
</dbReference>
<feature type="compositionally biased region" description="Basic and acidic residues" evidence="1">
    <location>
        <begin position="1248"/>
        <end position="1259"/>
    </location>
</feature>
<dbReference type="Pfam" id="PF00397">
    <property type="entry name" value="WW"/>
    <property type="match status" value="1"/>
</dbReference>
<feature type="region of interest" description="Disordered" evidence="1">
    <location>
        <begin position="1082"/>
        <end position="1185"/>
    </location>
</feature>
<evidence type="ECO:0000256" key="1">
    <source>
        <dbReference type="SAM" id="MobiDB-lite"/>
    </source>
</evidence>
<feature type="region of interest" description="Disordered" evidence="1">
    <location>
        <begin position="846"/>
        <end position="981"/>
    </location>
</feature>